<gene>
    <name evidence="6" type="ORF">LSAT_V11C500259700</name>
</gene>
<comment type="subcellular location">
    <subcellularLocation>
        <location evidence="1">Membrane</location>
        <topology evidence="1">Multi-pass membrane protein</topology>
    </subcellularLocation>
</comment>
<keyword evidence="7" id="KW-1185">Reference proteome</keyword>
<dbReference type="Gene3D" id="3.40.50.300">
    <property type="entry name" value="P-loop containing nucleotide triphosphate hydrolases"/>
    <property type="match status" value="2"/>
</dbReference>
<sequence>MFSCSFETLWILDLSSSIIKEVVNGLTSIIWMMIFRHLQLIILLIINCLCCEGSTKIIEIYGQLIMEKSLLAMFLLILPELVYGNLLEKNEKKLQEAYGVAGGIAEQAFSSIKTVHLYVGEERMMRRLSTALHPTLILGIKQGLLKGFFSVALESYLRLTSILNSFLNNHYNGLGASLMNIKHFAKAKILASLISEIINRVPPIDSTDRQGKTISIVNGALEFKDIDFTGSGKSTVVNLLERFYDPIEGEKVKLKFTNMPSVFLNILLIQYYLKRMQVGVAQQWYDELVEPASLTQKQDGSIFIDYVMNTSLGTSEVASHLVTGMDEMSALESS</sequence>
<dbReference type="Proteomes" id="UP000235145">
    <property type="component" value="Unassembled WGS sequence"/>
</dbReference>
<accession>A0A9R1X8U5</accession>
<evidence type="ECO:0000313" key="7">
    <source>
        <dbReference type="Proteomes" id="UP000235145"/>
    </source>
</evidence>
<evidence type="ECO:0000256" key="2">
    <source>
        <dbReference type="ARBA" id="ARBA00022692"/>
    </source>
</evidence>
<dbReference type="InterPro" id="IPR027417">
    <property type="entry name" value="P-loop_NTPase"/>
</dbReference>
<organism evidence="6 7">
    <name type="scientific">Lactuca sativa</name>
    <name type="common">Garden lettuce</name>
    <dbReference type="NCBI Taxonomy" id="4236"/>
    <lineage>
        <taxon>Eukaryota</taxon>
        <taxon>Viridiplantae</taxon>
        <taxon>Streptophyta</taxon>
        <taxon>Embryophyta</taxon>
        <taxon>Tracheophyta</taxon>
        <taxon>Spermatophyta</taxon>
        <taxon>Magnoliopsida</taxon>
        <taxon>eudicotyledons</taxon>
        <taxon>Gunneridae</taxon>
        <taxon>Pentapetalae</taxon>
        <taxon>asterids</taxon>
        <taxon>campanulids</taxon>
        <taxon>Asterales</taxon>
        <taxon>Asteraceae</taxon>
        <taxon>Cichorioideae</taxon>
        <taxon>Cichorieae</taxon>
        <taxon>Lactucinae</taxon>
        <taxon>Lactuca</taxon>
    </lineage>
</organism>
<feature type="domain" description="ABC transmembrane type-1" evidence="5">
    <location>
        <begin position="70"/>
        <end position="163"/>
    </location>
</feature>
<proteinExistence type="predicted"/>
<protein>
    <recommendedName>
        <fullName evidence="5">ABC transmembrane type-1 domain-containing protein</fullName>
    </recommendedName>
</protein>
<dbReference type="GO" id="GO:0042626">
    <property type="term" value="F:ATPase-coupled transmembrane transporter activity"/>
    <property type="evidence" value="ECO:0000318"/>
    <property type="project" value="GO_Central"/>
</dbReference>
<dbReference type="InterPro" id="IPR036640">
    <property type="entry name" value="ABC1_TM_sf"/>
</dbReference>
<dbReference type="PANTHER" id="PTHR24222:SF70">
    <property type="entry name" value="BRACHYTIC2"/>
    <property type="match status" value="1"/>
</dbReference>
<dbReference type="SUPFAM" id="SSF52540">
    <property type="entry name" value="P-loop containing nucleoside triphosphate hydrolases"/>
    <property type="match status" value="1"/>
</dbReference>
<evidence type="ECO:0000259" key="5">
    <source>
        <dbReference type="PROSITE" id="PS50929"/>
    </source>
</evidence>
<dbReference type="GO" id="GO:0005886">
    <property type="term" value="C:plasma membrane"/>
    <property type="evidence" value="ECO:0000318"/>
    <property type="project" value="GO_Central"/>
</dbReference>
<name>A0A9R1X8U5_LACSA</name>
<comment type="caution">
    <text evidence="6">The sequence shown here is derived from an EMBL/GenBank/DDBJ whole genome shotgun (WGS) entry which is preliminary data.</text>
</comment>
<dbReference type="GO" id="GO:0005524">
    <property type="term" value="F:ATP binding"/>
    <property type="evidence" value="ECO:0007669"/>
    <property type="project" value="InterPro"/>
</dbReference>
<keyword evidence="4" id="KW-0472">Membrane</keyword>
<dbReference type="PROSITE" id="PS50929">
    <property type="entry name" value="ABC_TM1F"/>
    <property type="match status" value="1"/>
</dbReference>
<evidence type="ECO:0000256" key="4">
    <source>
        <dbReference type="ARBA" id="ARBA00023136"/>
    </source>
</evidence>
<keyword evidence="2" id="KW-0812">Transmembrane</keyword>
<evidence type="ECO:0000256" key="3">
    <source>
        <dbReference type="ARBA" id="ARBA00022989"/>
    </source>
</evidence>
<dbReference type="GO" id="GO:0140359">
    <property type="term" value="F:ABC-type transporter activity"/>
    <property type="evidence" value="ECO:0007669"/>
    <property type="project" value="InterPro"/>
</dbReference>
<dbReference type="PANTHER" id="PTHR24222">
    <property type="entry name" value="ABC TRANSPORTER B FAMILY"/>
    <property type="match status" value="1"/>
</dbReference>
<keyword evidence="3" id="KW-1133">Transmembrane helix</keyword>
<evidence type="ECO:0000313" key="6">
    <source>
        <dbReference type="EMBL" id="KAJ0203706.1"/>
    </source>
</evidence>
<dbReference type="SUPFAM" id="SSF90123">
    <property type="entry name" value="ABC transporter transmembrane region"/>
    <property type="match status" value="1"/>
</dbReference>
<dbReference type="Gene3D" id="1.20.1560.10">
    <property type="entry name" value="ABC transporter type 1, transmembrane domain"/>
    <property type="match status" value="2"/>
</dbReference>
<dbReference type="Pfam" id="PF00664">
    <property type="entry name" value="ABC_membrane"/>
    <property type="match status" value="1"/>
</dbReference>
<dbReference type="InterPro" id="IPR039421">
    <property type="entry name" value="Type_1_exporter"/>
</dbReference>
<dbReference type="EMBL" id="NBSK02000005">
    <property type="protein sequence ID" value="KAJ0203706.1"/>
    <property type="molecule type" value="Genomic_DNA"/>
</dbReference>
<reference evidence="6 7" key="1">
    <citation type="journal article" date="2017" name="Nat. Commun.">
        <title>Genome assembly with in vitro proximity ligation data and whole-genome triplication in lettuce.</title>
        <authorList>
            <person name="Reyes-Chin-Wo S."/>
            <person name="Wang Z."/>
            <person name="Yang X."/>
            <person name="Kozik A."/>
            <person name="Arikit S."/>
            <person name="Song C."/>
            <person name="Xia L."/>
            <person name="Froenicke L."/>
            <person name="Lavelle D.O."/>
            <person name="Truco M.J."/>
            <person name="Xia R."/>
            <person name="Zhu S."/>
            <person name="Xu C."/>
            <person name="Xu H."/>
            <person name="Xu X."/>
            <person name="Cox K."/>
            <person name="Korf I."/>
            <person name="Meyers B.C."/>
            <person name="Michelmore R.W."/>
        </authorList>
    </citation>
    <scope>NUCLEOTIDE SEQUENCE [LARGE SCALE GENOMIC DNA]</scope>
    <source>
        <strain evidence="7">cv. Salinas</strain>
        <tissue evidence="6">Seedlings</tissue>
    </source>
</reference>
<evidence type="ECO:0000256" key="1">
    <source>
        <dbReference type="ARBA" id="ARBA00004141"/>
    </source>
</evidence>
<dbReference type="AlphaFoldDB" id="A0A9R1X8U5"/>
<dbReference type="InterPro" id="IPR011527">
    <property type="entry name" value="ABC1_TM_dom"/>
</dbReference>